<dbReference type="EMBL" id="FNCV01000001">
    <property type="protein sequence ID" value="SDG35290.1"/>
    <property type="molecule type" value="Genomic_DNA"/>
</dbReference>
<evidence type="ECO:0000313" key="3">
    <source>
        <dbReference type="Proteomes" id="UP000217076"/>
    </source>
</evidence>
<dbReference type="AlphaFoldDB" id="A0A1G7TLA7"/>
<feature type="region of interest" description="Disordered" evidence="1">
    <location>
        <begin position="1"/>
        <end position="23"/>
    </location>
</feature>
<feature type="compositionally biased region" description="Low complexity" evidence="1">
    <location>
        <begin position="1"/>
        <end position="18"/>
    </location>
</feature>
<dbReference type="RefSeq" id="WP_092613896.1">
    <property type="nucleotide sequence ID" value="NZ_FNCV01000001.1"/>
</dbReference>
<dbReference type="CDD" id="cd03451">
    <property type="entry name" value="FkbR2"/>
    <property type="match status" value="2"/>
</dbReference>
<dbReference type="InterPro" id="IPR048274">
    <property type="entry name" value="MC_hydratase"/>
</dbReference>
<keyword evidence="3" id="KW-1185">Reference proteome</keyword>
<dbReference type="InterPro" id="IPR016790">
    <property type="entry name" value="Thiol_ester_hydratase_Rv0216"/>
</dbReference>
<dbReference type="Pfam" id="PF19315">
    <property type="entry name" value="MC_hydratase"/>
    <property type="match status" value="1"/>
</dbReference>
<dbReference type="GO" id="GO:0016829">
    <property type="term" value="F:lyase activity"/>
    <property type="evidence" value="ECO:0007669"/>
    <property type="project" value="InterPro"/>
</dbReference>
<dbReference type="InterPro" id="IPR052342">
    <property type="entry name" value="MCH/BMMD"/>
</dbReference>
<reference evidence="3" key="1">
    <citation type="submission" date="2016-10" db="EMBL/GenBank/DDBJ databases">
        <authorList>
            <person name="Varghese N."/>
            <person name="Submissions S."/>
        </authorList>
    </citation>
    <scope>NUCLEOTIDE SEQUENCE [LARGE SCALE GENOMIC DNA]</scope>
    <source>
        <strain evidence="3">930I</strain>
    </source>
</reference>
<protein>
    <submittedName>
        <fullName evidence="2">2-methylfumaryl-CoA hydratase</fullName>
    </submittedName>
</protein>
<organism evidence="2 3">
    <name type="scientific">Roseospirillum parvum</name>
    <dbReference type="NCBI Taxonomy" id="83401"/>
    <lineage>
        <taxon>Bacteria</taxon>
        <taxon>Pseudomonadati</taxon>
        <taxon>Pseudomonadota</taxon>
        <taxon>Alphaproteobacteria</taxon>
        <taxon>Rhodospirillales</taxon>
        <taxon>Rhodospirillaceae</taxon>
        <taxon>Roseospirillum</taxon>
    </lineage>
</organism>
<dbReference type="PANTHER" id="PTHR43664">
    <property type="entry name" value="MONOAMINE OXIDASE-RELATED"/>
    <property type="match status" value="1"/>
</dbReference>
<evidence type="ECO:0000256" key="1">
    <source>
        <dbReference type="SAM" id="MobiDB-lite"/>
    </source>
</evidence>
<dbReference type="PIRSF" id="PIRSF021494">
    <property type="entry name" value="Rv0216_prd"/>
    <property type="match status" value="1"/>
</dbReference>
<gene>
    <name evidence="2" type="ORF">SAMN05421742_10112</name>
</gene>
<sequence>MTDTPSTPTKSNPTKSNPGRFFEDFRPGEEIVHATPRTVTEGDAALYTALYGSRFPFESAATAALDHGFEDAPLDDLLVFHIAFGKTVPDVSLNAVANLGYAGGRFGVPVYAGDTLSTVSRVVGLKENSNRKTGVVYVHSAATNQRGEPVLDYIRWVMVHKRDPESPAPEPLLPHLPEAVDAADLRLPEGVSFAGFDTALTGSPHLWEDYQPGERIDHVDGMTVEEAEHMLATRLYQNTARVHFNQLAQQDSRFGRRLIYGGHVISLARALSFNGLGNAVRLAAINAGSHTNPLFAGDTVFAWSEVVERLEVPGRRDVGALRLKTVATRNQPADAFPEKDENGKWASEVILSFDYTVLMPRRA</sequence>
<dbReference type="PANTHER" id="PTHR43664:SF1">
    <property type="entry name" value="BETA-METHYLMALYL-COA DEHYDRATASE"/>
    <property type="match status" value="1"/>
</dbReference>
<dbReference type="STRING" id="83401.SAMN05421742_10112"/>
<dbReference type="InterPro" id="IPR029069">
    <property type="entry name" value="HotDog_dom_sf"/>
</dbReference>
<evidence type="ECO:0000313" key="2">
    <source>
        <dbReference type="EMBL" id="SDG35290.1"/>
    </source>
</evidence>
<dbReference type="Proteomes" id="UP000217076">
    <property type="component" value="Unassembled WGS sequence"/>
</dbReference>
<dbReference type="Gene3D" id="3.10.129.10">
    <property type="entry name" value="Hotdog Thioesterase"/>
    <property type="match status" value="1"/>
</dbReference>
<proteinExistence type="predicted"/>
<dbReference type="OrthoDB" id="9796589at2"/>
<dbReference type="SUPFAM" id="SSF54637">
    <property type="entry name" value="Thioesterase/thiol ester dehydrase-isomerase"/>
    <property type="match status" value="2"/>
</dbReference>
<name>A0A1G7TLA7_9PROT</name>
<accession>A0A1G7TLA7</accession>